<dbReference type="GO" id="GO:0030246">
    <property type="term" value="F:carbohydrate binding"/>
    <property type="evidence" value="ECO:0007669"/>
    <property type="project" value="InterPro"/>
</dbReference>
<comment type="subcellular location">
    <subcellularLocation>
        <location evidence="1">Endoplasmic reticulum membrane</location>
        <topology evidence="1">Single-pass type I membrane protein</topology>
    </subcellularLocation>
</comment>
<evidence type="ECO:0000313" key="11">
    <source>
        <dbReference type="EMBL" id="VEP13569.1"/>
    </source>
</evidence>
<dbReference type="PROSITE" id="PS51762">
    <property type="entry name" value="GH16_2"/>
    <property type="match status" value="1"/>
</dbReference>
<organism evidence="11 12">
    <name type="scientific">Hyella patelloides LEGE 07179</name>
    <dbReference type="NCBI Taxonomy" id="945734"/>
    <lineage>
        <taxon>Bacteria</taxon>
        <taxon>Bacillati</taxon>
        <taxon>Cyanobacteriota</taxon>
        <taxon>Cyanophyceae</taxon>
        <taxon>Pleurocapsales</taxon>
        <taxon>Hyellaceae</taxon>
        <taxon>Hyella</taxon>
    </lineage>
</organism>
<keyword evidence="4" id="KW-0732">Signal</keyword>
<evidence type="ECO:0000256" key="6">
    <source>
        <dbReference type="ARBA" id="ARBA00022989"/>
    </source>
</evidence>
<dbReference type="InterPro" id="IPR000757">
    <property type="entry name" value="Beta-glucanase-like"/>
</dbReference>
<keyword evidence="9" id="KW-0119">Carbohydrate metabolism</keyword>
<keyword evidence="12" id="KW-1185">Reference proteome</keyword>
<keyword evidence="5" id="KW-0256">Endoplasmic reticulum</keyword>
<dbReference type="InterPro" id="IPR021720">
    <property type="entry name" value="Malectin_dom"/>
</dbReference>
<evidence type="ECO:0000256" key="5">
    <source>
        <dbReference type="ARBA" id="ARBA00022824"/>
    </source>
</evidence>
<dbReference type="Pfam" id="PF11721">
    <property type="entry name" value="Malectin"/>
    <property type="match status" value="1"/>
</dbReference>
<dbReference type="EMBL" id="CAACVJ010000118">
    <property type="protein sequence ID" value="VEP13569.1"/>
    <property type="molecule type" value="Genomic_DNA"/>
</dbReference>
<dbReference type="Pfam" id="PF00722">
    <property type="entry name" value="Glyco_hydro_16"/>
    <property type="match status" value="1"/>
</dbReference>
<feature type="domain" description="GH16" evidence="10">
    <location>
        <begin position="184"/>
        <end position="436"/>
    </location>
</feature>
<dbReference type="RefSeq" id="WP_144871786.1">
    <property type="nucleotide sequence ID" value="NZ_LR213954.1"/>
</dbReference>
<evidence type="ECO:0000256" key="8">
    <source>
        <dbReference type="ARBA" id="ARBA00023180"/>
    </source>
</evidence>
<evidence type="ECO:0000256" key="2">
    <source>
        <dbReference type="ARBA" id="ARBA00009141"/>
    </source>
</evidence>
<gene>
    <name evidence="11" type="ORF">H1P_2040003</name>
</gene>
<evidence type="ECO:0000256" key="1">
    <source>
        <dbReference type="ARBA" id="ARBA00004115"/>
    </source>
</evidence>
<dbReference type="InterPro" id="IPR008979">
    <property type="entry name" value="Galactose-bd-like_sf"/>
</dbReference>
<evidence type="ECO:0000259" key="10">
    <source>
        <dbReference type="PROSITE" id="PS51762"/>
    </source>
</evidence>
<evidence type="ECO:0000256" key="9">
    <source>
        <dbReference type="ARBA" id="ARBA00023277"/>
    </source>
</evidence>
<keyword evidence="8" id="KW-0325">Glycoprotein</keyword>
<dbReference type="Pfam" id="PF03944">
    <property type="entry name" value="Endotoxin_C"/>
    <property type="match status" value="1"/>
</dbReference>
<dbReference type="InterPro" id="IPR039155">
    <property type="entry name" value="MLEC"/>
</dbReference>
<dbReference type="SUPFAM" id="SSF49785">
    <property type="entry name" value="Galactose-binding domain-like"/>
    <property type="match status" value="1"/>
</dbReference>
<dbReference type="OrthoDB" id="414973at2"/>
<dbReference type="SUPFAM" id="SSF49899">
    <property type="entry name" value="Concanavalin A-like lectins/glucanases"/>
    <property type="match status" value="1"/>
</dbReference>
<dbReference type="GO" id="GO:0090729">
    <property type="term" value="F:toxin activity"/>
    <property type="evidence" value="ECO:0007669"/>
    <property type="project" value="InterPro"/>
</dbReference>
<keyword evidence="7" id="KW-0472">Membrane</keyword>
<evidence type="ECO:0000256" key="4">
    <source>
        <dbReference type="ARBA" id="ARBA00022729"/>
    </source>
</evidence>
<reference evidence="11 12" key="1">
    <citation type="submission" date="2019-01" db="EMBL/GenBank/DDBJ databases">
        <authorList>
            <person name="Brito A."/>
        </authorList>
    </citation>
    <scope>NUCLEOTIDE SEQUENCE [LARGE SCALE GENOMIC DNA]</scope>
    <source>
        <strain evidence="11">1</strain>
    </source>
</reference>
<keyword evidence="6" id="KW-1133">Transmembrane helix</keyword>
<comment type="similarity">
    <text evidence="2">Belongs to the malectin family.</text>
</comment>
<evidence type="ECO:0000313" key="12">
    <source>
        <dbReference type="Proteomes" id="UP000320055"/>
    </source>
</evidence>
<protein>
    <recommendedName>
        <fullName evidence="10">GH16 domain-containing protein</fullName>
    </recommendedName>
</protein>
<dbReference type="GO" id="GO:0005975">
    <property type="term" value="P:carbohydrate metabolic process"/>
    <property type="evidence" value="ECO:0007669"/>
    <property type="project" value="InterPro"/>
</dbReference>
<dbReference type="AlphaFoldDB" id="A0A563VQB0"/>
<evidence type="ECO:0000256" key="7">
    <source>
        <dbReference type="ARBA" id="ARBA00023136"/>
    </source>
</evidence>
<sequence length="722" mass="79841">MTSTSNLIPETISSPQSLLTFALVNAETDKIVEGFEYPTPNPSPNSSITVEAESMQLGGEYKVETIGAASGNKVISLRGGMIEGKGAAKFNFNGASGNYNVKIHYFDENDGVGKFNLKQGTQQIASVNLNKQLGSSLANGQTLTTTEVKNVSIKAGDNFTLEGFEDGTANTAEHVRVDKIEFIPTSPKNPDPLPKPIEGSGWYKAFEDNFDDNKFDTSTWYNRTDKAYKTSAIEESNGKLKLHNEYSKNGESTGAWIQSREEFKFGYYEAEVHFERENNGKIWPTWWVWGGNANGKSTTEFDLFEYSGFAAKYFDNRPTTSHHYKEKKKLFPENESATVSDKSTNFREGTQPHKWGMLWTPWEVSFFYDGEKYMTSKHPEDAADPQEKLRLIFSTSPHLLVGPENEPANPMGNPTPGEALPSFIVDNVQVWQKDSYFDLIGNAIRINAGGDEFTDNSGKTWEQDKYFKNGQTYSTTAGISQTNDDNLFQSERYQNNLNYSIPLEKGNYTVNLTFAENYFDAAGERVFDVSAEEALKLDNLDIYNEAGGKNMILEKSFQVGVQDGFLNLDFSASVDNAKISAIEILPIRDDNLTGGIAGGKIVEGEIVGDKFTFDTDTVFDSSGSKADRTLDFTVDSDRLILSKDTFTALDSMSNGKLLNTDFEVVTNDALARGSNAEIVYNSSNGNLYYNENNSAAGFGSGGLFASLVGSLNNLSIENFQIE</sequence>
<evidence type="ECO:0000256" key="3">
    <source>
        <dbReference type="ARBA" id="ARBA00022692"/>
    </source>
</evidence>
<dbReference type="GO" id="GO:0016020">
    <property type="term" value="C:membrane"/>
    <property type="evidence" value="ECO:0007669"/>
    <property type="project" value="TreeGrafter"/>
</dbReference>
<proteinExistence type="inferred from homology"/>
<dbReference type="Gene3D" id="2.60.120.430">
    <property type="entry name" value="Galactose-binding lectin"/>
    <property type="match status" value="1"/>
</dbReference>
<accession>A0A563VQB0</accession>
<name>A0A563VQB0_9CYAN</name>
<dbReference type="PANTHER" id="PTHR13460">
    <property type="match status" value="1"/>
</dbReference>
<dbReference type="Gene3D" id="2.60.120.260">
    <property type="entry name" value="Galactose-binding domain-like"/>
    <property type="match status" value="1"/>
</dbReference>
<dbReference type="GO" id="GO:0004553">
    <property type="term" value="F:hydrolase activity, hydrolyzing O-glycosyl compounds"/>
    <property type="evidence" value="ECO:0007669"/>
    <property type="project" value="InterPro"/>
</dbReference>
<keyword evidence="3" id="KW-0812">Transmembrane</keyword>
<dbReference type="Gene3D" id="2.60.120.200">
    <property type="match status" value="1"/>
</dbReference>
<dbReference type="PANTHER" id="PTHR13460:SF0">
    <property type="entry name" value="MALECTIN"/>
    <property type="match status" value="1"/>
</dbReference>
<dbReference type="InterPro" id="IPR005638">
    <property type="entry name" value="Pest_crys_dom-III"/>
</dbReference>
<dbReference type="InterPro" id="IPR013320">
    <property type="entry name" value="ConA-like_dom_sf"/>
</dbReference>
<dbReference type="Proteomes" id="UP000320055">
    <property type="component" value="Unassembled WGS sequence"/>
</dbReference>